<accession>A0ABQ3UWF3</accession>
<sequence>MGNIDVQAFLEELYAQGQANDAHVQERGQKMLNLEPETAQFLHILLRSTRRKHILEIGTSNGYSTTWLAWAASEHGGHVVSIDRDPHKHELADANLRQAGLRELVDLKCGDATEIIANLSGPLDCVFFDADRYSAPAQVGLLLPKLAPDVFLLADNVISHPDEITGYLKTLDELPQFEKLVIPIGKGLSVAYRSA</sequence>
<evidence type="ECO:0000256" key="3">
    <source>
        <dbReference type="ARBA" id="ARBA00022691"/>
    </source>
</evidence>
<comment type="caution">
    <text evidence="4">The sequence shown here is derived from an EMBL/GenBank/DDBJ whole genome shotgun (WGS) entry which is preliminary data.</text>
</comment>
<protein>
    <submittedName>
        <fullName evidence="4">O-methyltransferase</fullName>
    </submittedName>
</protein>
<dbReference type="PANTHER" id="PTHR43167:SF1">
    <property type="entry name" value="PUTATIVE (AFU_ORTHOLOGUE AFUA_6G01830)-RELATED"/>
    <property type="match status" value="1"/>
</dbReference>
<keyword evidence="2" id="KW-0808">Transferase</keyword>
<keyword evidence="1" id="KW-0489">Methyltransferase</keyword>
<evidence type="ECO:0000256" key="2">
    <source>
        <dbReference type="ARBA" id="ARBA00022679"/>
    </source>
</evidence>
<dbReference type="RefSeq" id="WP_201373361.1">
    <property type="nucleotide sequence ID" value="NZ_BNJG01000002.1"/>
</dbReference>
<proteinExistence type="predicted"/>
<dbReference type="InterPro" id="IPR029063">
    <property type="entry name" value="SAM-dependent_MTases_sf"/>
</dbReference>
<evidence type="ECO:0000313" key="5">
    <source>
        <dbReference type="Proteomes" id="UP000654345"/>
    </source>
</evidence>
<dbReference type="CDD" id="cd02440">
    <property type="entry name" value="AdoMet_MTases"/>
    <property type="match status" value="1"/>
</dbReference>
<reference evidence="4 5" key="1">
    <citation type="journal article" date="2021" name="Int. J. Syst. Evol. Microbiol.">
        <title>Reticulibacter mediterranei gen. nov., sp. nov., within the new family Reticulibacteraceae fam. nov., and Ktedonospora formicarum gen. nov., sp. nov., Ktedonobacter robiniae sp. nov., Dictyobacter formicarum sp. nov. and Dictyobacter arantiisoli sp. nov., belonging to the class Ktedonobacteria.</title>
        <authorList>
            <person name="Yabe S."/>
            <person name="Zheng Y."/>
            <person name="Wang C.M."/>
            <person name="Sakai Y."/>
            <person name="Abe K."/>
            <person name="Yokota A."/>
            <person name="Donadio S."/>
            <person name="Cavaletti L."/>
            <person name="Monciardini P."/>
        </authorList>
    </citation>
    <scope>NUCLEOTIDE SEQUENCE [LARGE SCALE GENOMIC DNA]</scope>
    <source>
        <strain evidence="4 5">SOSP1-30</strain>
    </source>
</reference>
<dbReference type="InterPro" id="IPR002935">
    <property type="entry name" value="SAM_O-MeTrfase"/>
</dbReference>
<dbReference type="PROSITE" id="PS51682">
    <property type="entry name" value="SAM_OMT_I"/>
    <property type="match status" value="1"/>
</dbReference>
<keyword evidence="5" id="KW-1185">Reference proteome</keyword>
<dbReference type="Proteomes" id="UP000654345">
    <property type="component" value="Unassembled WGS sequence"/>
</dbReference>
<dbReference type="Pfam" id="PF13578">
    <property type="entry name" value="Methyltransf_24"/>
    <property type="match status" value="1"/>
</dbReference>
<name>A0ABQ3UWF3_9CHLR</name>
<dbReference type="Gene3D" id="3.40.50.150">
    <property type="entry name" value="Vaccinia Virus protein VP39"/>
    <property type="match status" value="1"/>
</dbReference>
<dbReference type="EMBL" id="BNJG01000002">
    <property type="protein sequence ID" value="GHO56912.1"/>
    <property type="molecule type" value="Genomic_DNA"/>
</dbReference>
<evidence type="ECO:0000256" key="1">
    <source>
        <dbReference type="ARBA" id="ARBA00022603"/>
    </source>
</evidence>
<dbReference type="SUPFAM" id="SSF53335">
    <property type="entry name" value="S-adenosyl-L-methionine-dependent methyltransferases"/>
    <property type="match status" value="1"/>
</dbReference>
<dbReference type="PANTHER" id="PTHR43167">
    <property type="entry name" value="PUTATIVE (AFU_ORTHOLOGUE AFUA_6G01830)-RELATED"/>
    <property type="match status" value="1"/>
</dbReference>
<gene>
    <name evidence="4" type="ORF">KSB_53870</name>
</gene>
<evidence type="ECO:0000313" key="4">
    <source>
        <dbReference type="EMBL" id="GHO56912.1"/>
    </source>
</evidence>
<keyword evidence="3" id="KW-0949">S-adenosyl-L-methionine</keyword>
<organism evidence="4 5">
    <name type="scientific">Ktedonobacter robiniae</name>
    <dbReference type="NCBI Taxonomy" id="2778365"/>
    <lineage>
        <taxon>Bacteria</taxon>
        <taxon>Bacillati</taxon>
        <taxon>Chloroflexota</taxon>
        <taxon>Ktedonobacteria</taxon>
        <taxon>Ktedonobacterales</taxon>
        <taxon>Ktedonobacteraceae</taxon>
        <taxon>Ktedonobacter</taxon>
    </lineage>
</organism>